<organism evidence="2">
    <name type="scientific">Chromera velia CCMP2878</name>
    <dbReference type="NCBI Taxonomy" id="1169474"/>
    <lineage>
        <taxon>Eukaryota</taxon>
        <taxon>Sar</taxon>
        <taxon>Alveolata</taxon>
        <taxon>Colpodellida</taxon>
        <taxon>Chromeraceae</taxon>
        <taxon>Chromera</taxon>
    </lineage>
</organism>
<dbReference type="InterPro" id="IPR042856">
    <property type="entry name" value="RSP14"/>
</dbReference>
<feature type="compositionally biased region" description="Basic and acidic residues" evidence="1">
    <location>
        <begin position="56"/>
        <end position="67"/>
    </location>
</feature>
<sequence>MSDANEEPPVAPTEDSPPPPPPQEEEQPQEAKEDKVANESEKTDAPPAKDTTPEDTTEKEKEPEQPKAPEPPSAPTENGFTPKKDRYKGRNNEVLELQGYSRYIWSKLLKGSHPFYDEYQKKTHPHEITSAYGDRFIPRLLRQLRDKTLPVKNRVHALRTLSDCLSDQEKKTTAIEQDTAAAVGPFLKEEAAKFDEVLRLHSKYMNTDGPDLMFEMQVVEETANVLRGLASLRSGRAAIGEAGLLPEINRWLIQAKPLTIRRNMALVLETFATARDGCRLLVDFDSTLAMAVLLSTVLPKVPVFPTERQALSSTLKALASCSTYDDGLRAGVHTGVIKGLVGILHLLAKQFQESDVDRSDDENDNSPLTITVRALNLLGLLGLHPDGREEAELEGVTPLLFKFLRVNHLHKKAGEPSPFPLPIVREATRALSHFLVALGPRHQMKEETIQQTSPYEILVGLLREEDVEEKRRLSAHAKDAILAASELPCHRYGFVAFLLKEGEKGQETIEQIYGPQAAGAVKEWAERVTPTIPVSHLQSDAKQFETMSHEAFFIC</sequence>
<dbReference type="PANTHER" id="PTHR15599">
    <property type="entry name" value="RTDR1"/>
    <property type="match status" value="1"/>
</dbReference>
<feature type="compositionally biased region" description="Basic and acidic residues" evidence="1">
    <location>
        <begin position="29"/>
        <end position="44"/>
    </location>
</feature>
<feature type="region of interest" description="Disordered" evidence="1">
    <location>
        <begin position="1"/>
        <end position="90"/>
    </location>
</feature>
<reference evidence="2" key="1">
    <citation type="submission" date="2014-11" db="EMBL/GenBank/DDBJ databases">
        <authorList>
            <person name="Otto D Thomas"/>
            <person name="Naeem Raeece"/>
        </authorList>
    </citation>
    <scope>NUCLEOTIDE SEQUENCE</scope>
</reference>
<dbReference type="Gene3D" id="1.25.10.10">
    <property type="entry name" value="Leucine-rich Repeat Variant"/>
    <property type="match status" value="1"/>
</dbReference>
<protein>
    <submittedName>
        <fullName evidence="2">Uncharacterized protein</fullName>
    </submittedName>
</protein>
<dbReference type="AlphaFoldDB" id="A0A0G4HV91"/>
<dbReference type="InterPro" id="IPR016024">
    <property type="entry name" value="ARM-type_fold"/>
</dbReference>
<proteinExistence type="predicted"/>
<name>A0A0G4HV91_9ALVE</name>
<dbReference type="EMBL" id="CDMZ01004013">
    <property type="protein sequence ID" value="CEM48376.1"/>
    <property type="molecule type" value="Genomic_DNA"/>
</dbReference>
<dbReference type="PANTHER" id="PTHR15599:SF1">
    <property type="entry name" value="RADIAL SPOKE HEAD 14 HOMOLOG"/>
    <property type="match status" value="1"/>
</dbReference>
<dbReference type="SUPFAM" id="SSF48371">
    <property type="entry name" value="ARM repeat"/>
    <property type="match status" value="1"/>
</dbReference>
<evidence type="ECO:0000313" key="2">
    <source>
        <dbReference type="EMBL" id="CEM48376.1"/>
    </source>
</evidence>
<evidence type="ECO:0000256" key="1">
    <source>
        <dbReference type="SAM" id="MobiDB-lite"/>
    </source>
</evidence>
<gene>
    <name evidence="2" type="ORF">Cvel_8805</name>
</gene>
<dbReference type="VEuPathDB" id="CryptoDB:Cvel_8805"/>
<accession>A0A0G4HV91</accession>
<feature type="compositionally biased region" description="Pro residues" evidence="1">
    <location>
        <begin position="9"/>
        <end position="22"/>
    </location>
</feature>
<dbReference type="InterPro" id="IPR011989">
    <property type="entry name" value="ARM-like"/>
</dbReference>